<feature type="domain" description="DUF11" evidence="2">
    <location>
        <begin position="489"/>
        <end position="565"/>
    </location>
</feature>
<reference evidence="4" key="1">
    <citation type="submission" date="2016-11" db="EMBL/GenBank/DDBJ databases">
        <authorList>
            <person name="Varghese N."/>
            <person name="Submissions S."/>
        </authorList>
    </citation>
    <scope>NUCLEOTIDE SEQUENCE [LARGE SCALE GENOMIC DNA]</scope>
    <source>
        <strain evidence="4">DSM 16219</strain>
    </source>
</reference>
<feature type="domain" description="DUF11" evidence="2">
    <location>
        <begin position="365"/>
        <end position="484"/>
    </location>
</feature>
<dbReference type="Pfam" id="PF01345">
    <property type="entry name" value="DUF11"/>
    <property type="match status" value="2"/>
</dbReference>
<keyword evidence="4" id="KW-1185">Reference proteome</keyword>
<evidence type="ECO:0000313" key="4">
    <source>
        <dbReference type="Proteomes" id="UP000183994"/>
    </source>
</evidence>
<dbReference type="Gene3D" id="2.60.40.740">
    <property type="match status" value="1"/>
</dbReference>
<dbReference type="NCBIfam" id="TIGR01451">
    <property type="entry name" value="B_ant_repeat"/>
    <property type="match status" value="2"/>
</dbReference>
<keyword evidence="1" id="KW-0732">Signal</keyword>
<dbReference type="AlphaFoldDB" id="A0A1M6NHZ7"/>
<dbReference type="RefSeq" id="WP_139264733.1">
    <property type="nucleotide sequence ID" value="NZ_FQZU01000015.1"/>
</dbReference>
<name>A0A1M6NHZ7_9BACT</name>
<evidence type="ECO:0000256" key="1">
    <source>
        <dbReference type="SAM" id="SignalP"/>
    </source>
</evidence>
<dbReference type="EMBL" id="FQZU01000015">
    <property type="protein sequence ID" value="SHJ95329.1"/>
    <property type="molecule type" value="Genomic_DNA"/>
</dbReference>
<dbReference type="InterPro" id="IPR047589">
    <property type="entry name" value="DUF11_rpt"/>
</dbReference>
<protein>
    <submittedName>
        <fullName evidence="3">Conserved repeat domain-containing protein</fullName>
    </submittedName>
</protein>
<organism evidence="3 4">
    <name type="scientific">Desulfatibacillum alkenivorans DSM 16219</name>
    <dbReference type="NCBI Taxonomy" id="1121393"/>
    <lineage>
        <taxon>Bacteria</taxon>
        <taxon>Pseudomonadati</taxon>
        <taxon>Thermodesulfobacteriota</taxon>
        <taxon>Desulfobacteria</taxon>
        <taxon>Desulfobacterales</taxon>
        <taxon>Desulfatibacillaceae</taxon>
        <taxon>Desulfatibacillum</taxon>
    </lineage>
</organism>
<proteinExistence type="predicted"/>
<feature type="signal peptide" evidence="1">
    <location>
        <begin position="1"/>
        <end position="29"/>
    </location>
</feature>
<dbReference type="PANTHER" id="PTHR34819">
    <property type="entry name" value="LARGE CYSTEINE-RICH PERIPLASMIC PROTEIN OMCB"/>
    <property type="match status" value="1"/>
</dbReference>
<dbReference type="STRING" id="1121393.SAMN02745216_02592"/>
<dbReference type="Proteomes" id="UP000183994">
    <property type="component" value="Unassembled WGS sequence"/>
</dbReference>
<feature type="chain" id="PRO_5012951888" evidence="1">
    <location>
        <begin position="30"/>
        <end position="601"/>
    </location>
</feature>
<gene>
    <name evidence="3" type="ORF">SAMN02745216_02592</name>
</gene>
<dbReference type="InterPro" id="IPR001434">
    <property type="entry name" value="OmcB-like_DUF11"/>
</dbReference>
<sequence length="601" mass="62771">MKKPAAYMVIRMITAILLTALLAPASALAWPAASEWNPLLKNGAFLLDPNNDAQGSRNIVSDATHAAAYIYNDGTYIYFRMRLDQNPQGTGGQGLLQPYGWGFEFDTDSDPTSYEWLLILDGISKTENIILEQNTVQQSIDDPSDSSEIDAYAISVSGNYQINLADTSFNGDQDYFLDYRFPYSTFLQMTGLDDSSPIRVFGGSSSSTNALTERGADLLGASTLSGGFTDIITPTGTTPTDGSVKFVENLAGTGDMTAACPGDALFVRVIDGDKNYVDASAQTLEVTLTVPSGDSETIVLTETGVNTSWFTGSIPTAAAASNPGDGTLQVFPGETATVTYMDEITAGGSVNIARTDSLVMGLPAISIAKTTPTPLVTSGGCAEYTITVTNSGCGAGTITQIQDVLPGNFTYQAGSTQGLAAADPALSGQVLTWNGSWSVPPYSNVNLSFQVYAGTASGVFYNNASVSGANFNQVSTGDAAPVTVIAPLLEIVKNVDKTNAKPGEELIYSIHYHNIGSDAAHDIVITDEIPAFTAFLPGSLRIGPADGDYASATPVTDAGDGDEGTVIAPNIVFVIPLTGADDGVPGSGPDEGKAYFKVLID</sequence>
<evidence type="ECO:0000313" key="3">
    <source>
        <dbReference type="EMBL" id="SHJ95329.1"/>
    </source>
</evidence>
<dbReference type="InterPro" id="IPR051172">
    <property type="entry name" value="Chlamydia_OmcB"/>
</dbReference>
<dbReference type="OrthoDB" id="5432059at2"/>
<accession>A0A1M6NHZ7</accession>
<evidence type="ECO:0000259" key="2">
    <source>
        <dbReference type="Pfam" id="PF01345"/>
    </source>
</evidence>